<evidence type="ECO:0000256" key="4">
    <source>
        <dbReference type="ARBA" id="ARBA00022989"/>
    </source>
</evidence>
<evidence type="ECO:0000313" key="7">
    <source>
        <dbReference type="EMBL" id="NKI16016.1"/>
    </source>
</evidence>
<comment type="subcellular location">
    <subcellularLocation>
        <location evidence="1">Cell membrane</location>
        <topology evidence="1">Multi-pass membrane protein</topology>
    </subcellularLocation>
</comment>
<dbReference type="InterPro" id="IPR005171">
    <property type="entry name" value="Cyt_c_oxidase_su4_prok"/>
</dbReference>
<dbReference type="RefSeq" id="WP_168448562.1">
    <property type="nucleotide sequence ID" value="NZ_JAAWWK010000001.1"/>
</dbReference>
<evidence type="ECO:0000256" key="1">
    <source>
        <dbReference type="ARBA" id="ARBA00004651"/>
    </source>
</evidence>
<feature type="transmembrane region" description="Helical" evidence="6">
    <location>
        <begin position="35"/>
        <end position="54"/>
    </location>
</feature>
<gene>
    <name evidence="7" type="ORF">HCU74_01160</name>
</gene>
<name>A0ABX1GAP1_9GAMM</name>
<dbReference type="Pfam" id="PF03626">
    <property type="entry name" value="COX4_pro"/>
    <property type="match status" value="1"/>
</dbReference>
<keyword evidence="2" id="KW-1003">Cell membrane</keyword>
<evidence type="ECO:0000313" key="8">
    <source>
        <dbReference type="Proteomes" id="UP000765845"/>
    </source>
</evidence>
<proteinExistence type="predicted"/>
<evidence type="ECO:0000256" key="2">
    <source>
        <dbReference type="ARBA" id="ARBA00022475"/>
    </source>
</evidence>
<organism evidence="7 8">
    <name type="scientific">Spongiibacter thalassae</name>
    <dbReference type="NCBI Taxonomy" id="2721624"/>
    <lineage>
        <taxon>Bacteria</taxon>
        <taxon>Pseudomonadati</taxon>
        <taxon>Pseudomonadota</taxon>
        <taxon>Gammaproteobacteria</taxon>
        <taxon>Cellvibrionales</taxon>
        <taxon>Spongiibacteraceae</taxon>
        <taxon>Spongiibacter</taxon>
    </lineage>
</organism>
<comment type="caution">
    <text evidence="7">The sequence shown here is derived from an EMBL/GenBank/DDBJ whole genome shotgun (WGS) entry which is preliminary data.</text>
</comment>
<dbReference type="Proteomes" id="UP000765845">
    <property type="component" value="Unassembled WGS sequence"/>
</dbReference>
<protein>
    <submittedName>
        <fullName evidence="7">Prokaryotic cytochrome C oxidase subunit IV family protein</fullName>
    </submittedName>
</protein>
<accession>A0ABX1GAP1</accession>
<evidence type="ECO:0000256" key="3">
    <source>
        <dbReference type="ARBA" id="ARBA00022692"/>
    </source>
</evidence>
<keyword evidence="5 6" id="KW-0472">Membrane</keyword>
<keyword evidence="3 6" id="KW-0812">Transmembrane</keyword>
<keyword evidence="8" id="KW-1185">Reference proteome</keyword>
<evidence type="ECO:0000256" key="6">
    <source>
        <dbReference type="SAM" id="Phobius"/>
    </source>
</evidence>
<sequence>MTKLPTLSSTHIWLLLMALTLCSWLLSAGPDVATGNIATAAIIGIAVIKARMVMRYFMEVKSAPLWLRRGTDVWAGVMFAALLFQHI</sequence>
<dbReference type="EMBL" id="JAAWWK010000001">
    <property type="protein sequence ID" value="NKI16016.1"/>
    <property type="molecule type" value="Genomic_DNA"/>
</dbReference>
<evidence type="ECO:0000256" key="5">
    <source>
        <dbReference type="ARBA" id="ARBA00023136"/>
    </source>
</evidence>
<reference evidence="7 8" key="1">
    <citation type="submission" date="2020-04" db="EMBL/GenBank/DDBJ databases">
        <authorList>
            <person name="Yoon J."/>
        </authorList>
    </citation>
    <scope>NUCLEOTIDE SEQUENCE [LARGE SCALE GENOMIC DNA]</scope>
    <source>
        <strain evidence="7 8">KMU-166</strain>
    </source>
</reference>
<keyword evidence="4 6" id="KW-1133">Transmembrane helix</keyword>
<feature type="transmembrane region" description="Helical" evidence="6">
    <location>
        <begin position="12"/>
        <end position="29"/>
    </location>
</feature>